<keyword evidence="2" id="KW-1185">Reference proteome</keyword>
<dbReference type="Proteomes" id="UP000593576">
    <property type="component" value="Unassembled WGS sequence"/>
</dbReference>
<proteinExistence type="predicted"/>
<evidence type="ECO:0000313" key="2">
    <source>
        <dbReference type="Proteomes" id="UP000593576"/>
    </source>
</evidence>
<protein>
    <submittedName>
        <fullName evidence="1">Uncharacterized protein</fullName>
    </submittedName>
</protein>
<dbReference type="AlphaFoldDB" id="A0A7J9MG95"/>
<comment type="caution">
    <text evidence="1">The sequence shown here is derived from an EMBL/GenBank/DDBJ whole genome shotgun (WGS) entry which is preliminary data.</text>
</comment>
<name>A0A7J9MG95_GOSSC</name>
<reference evidence="1 2" key="1">
    <citation type="journal article" date="2019" name="Genome Biol. Evol.">
        <title>Insights into the evolution of the New World diploid cottons (Gossypium, subgenus Houzingenia) based on genome sequencing.</title>
        <authorList>
            <person name="Grover C.E."/>
            <person name="Arick M.A. 2nd"/>
            <person name="Thrash A."/>
            <person name="Conover J.L."/>
            <person name="Sanders W.S."/>
            <person name="Peterson D.G."/>
            <person name="Frelichowski J.E."/>
            <person name="Scheffler J.A."/>
            <person name="Scheffler B.E."/>
            <person name="Wendel J.F."/>
        </authorList>
    </citation>
    <scope>NUCLEOTIDE SEQUENCE [LARGE SCALE GENOMIC DNA]</scope>
    <source>
        <strain evidence="1">1</strain>
        <tissue evidence="1">Leaf</tissue>
    </source>
</reference>
<organism evidence="1 2">
    <name type="scientific">Gossypium schwendimanii</name>
    <name type="common">Cotton</name>
    <dbReference type="NCBI Taxonomy" id="34291"/>
    <lineage>
        <taxon>Eukaryota</taxon>
        <taxon>Viridiplantae</taxon>
        <taxon>Streptophyta</taxon>
        <taxon>Embryophyta</taxon>
        <taxon>Tracheophyta</taxon>
        <taxon>Spermatophyta</taxon>
        <taxon>Magnoliopsida</taxon>
        <taxon>eudicotyledons</taxon>
        <taxon>Gunneridae</taxon>
        <taxon>Pentapetalae</taxon>
        <taxon>rosids</taxon>
        <taxon>malvids</taxon>
        <taxon>Malvales</taxon>
        <taxon>Malvaceae</taxon>
        <taxon>Malvoideae</taxon>
        <taxon>Gossypium</taxon>
    </lineage>
</organism>
<dbReference type="EMBL" id="JABFAF010000011">
    <property type="protein sequence ID" value="MBA0870092.1"/>
    <property type="molecule type" value="Genomic_DNA"/>
</dbReference>
<sequence>MVRLHCTTYVKLETSLVFWIHFWKLLLIVSKMLRLRIALLCILQSKTIDWTFSNS</sequence>
<gene>
    <name evidence="1" type="ORF">Goshw_007752</name>
</gene>
<evidence type="ECO:0000313" key="1">
    <source>
        <dbReference type="EMBL" id="MBA0870092.1"/>
    </source>
</evidence>
<accession>A0A7J9MG95</accession>